<reference evidence="1 2" key="1">
    <citation type="submission" date="2017-07" db="EMBL/GenBank/DDBJ databases">
        <title>Annotated genome sequence of Bacterioplanes sanyensis isolated from Red Sea.</title>
        <authorList>
            <person name="Rehman Z.U."/>
        </authorList>
    </citation>
    <scope>NUCLEOTIDE SEQUENCE [LARGE SCALE GENOMIC DNA]</scope>
    <source>
        <strain evidence="1 2">NV9</strain>
    </source>
</reference>
<dbReference type="Proteomes" id="UP000202440">
    <property type="component" value="Chromosome"/>
</dbReference>
<keyword evidence="2" id="KW-1185">Reference proteome</keyword>
<dbReference type="Pfam" id="PF10013">
    <property type="entry name" value="DUF2256"/>
    <property type="match status" value="1"/>
</dbReference>
<dbReference type="InterPro" id="IPR017136">
    <property type="entry name" value="UCP037205"/>
</dbReference>
<dbReference type="RefSeq" id="WP_094058536.1">
    <property type="nucleotide sequence ID" value="NZ_CP022530.1"/>
</dbReference>
<evidence type="ECO:0008006" key="3">
    <source>
        <dbReference type="Google" id="ProtNLM"/>
    </source>
</evidence>
<dbReference type="KEGG" id="bsan:CHH28_00855"/>
<dbReference type="OrthoDB" id="27194at2"/>
<dbReference type="EMBL" id="CP022530">
    <property type="protein sequence ID" value="ASP37318.1"/>
    <property type="molecule type" value="Genomic_DNA"/>
</dbReference>
<evidence type="ECO:0000313" key="1">
    <source>
        <dbReference type="EMBL" id="ASP37318.1"/>
    </source>
</evidence>
<dbReference type="PANTHER" id="PTHR37463">
    <property type="entry name" value="GSL3115 PROTEIN"/>
    <property type="match status" value="1"/>
</dbReference>
<name>A0A222FE74_9GAMM</name>
<sequence length="61" mass="7254">MAHKKTQLAEKTCQTCGRPFSWRKKWQNVWQQVRYCSERCRRNKHTPPPNACAAGMVEDEF</sequence>
<gene>
    <name evidence="1" type="ORF">CHH28_00855</name>
</gene>
<protein>
    <recommendedName>
        <fullName evidence="3">DUF2256 domain-containing protein</fullName>
    </recommendedName>
</protein>
<organism evidence="1 2">
    <name type="scientific">Bacterioplanes sanyensis</name>
    <dbReference type="NCBI Taxonomy" id="1249553"/>
    <lineage>
        <taxon>Bacteria</taxon>
        <taxon>Pseudomonadati</taxon>
        <taxon>Pseudomonadota</taxon>
        <taxon>Gammaproteobacteria</taxon>
        <taxon>Oceanospirillales</taxon>
        <taxon>Oceanospirillaceae</taxon>
        <taxon>Bacterioplanes</taxon>
    </lineage>
</organism>
<evidence type="ECO:0000313" key="2">
    <source>
        <dbReference type="Proteomes" id="UP000202440"/>
    </source>
</evidence>
<proteinExistence type="predicted"/>
<accession>A0A222FE74</accession>
<dbReference type="PANTHER" id="PTHR37463:SF1">
    <property type="entry name" value="DUF2256 DOMAIN-CONTAINING PROTEIN"/>
    <property type="match status" value="1"/>
</dbReference>
<dbReference type="AlphaFoldDB" id="A0A222FE74"/>